<dbReference type="Pfam" id="PF07361">
    <property type="entry name" value="Cytochrom_B562"/>
    <property type="match status" value="1"/>
</dbReference>
<comment type="similarity">
    <text evidence="1">Belongs to the cytochrome b562 family.</text>
</comment>
<gene>
    <name evidence="3" type="ORF">OLW01_05330</name>
</gene>
<protein>
    <submittedName>
        <fullName evidence="3">Cytochrome b562</fullName>
    </submittedName>
</protein>
<evidence type="ECO:0000256" key="1">
    <source>
        <dbReference type="ARBA" id="ARBA00005523"/>
    </source>
</evidence>
<dbReference type="Gene3D" id="1.20.120.10">
    <property type="entry name" value="Cytochrome c/b562"/>
    <property type="match status" value="1"/>
</dbReference>
<reference evidence="3" key="1">
    <citation type="submission" date="2022-10" db="EMBL/GenBank/DDBJ databases">
        <title>Catenovulum adriacola sp. nov. isolated in the Harbour of Susak.</title>
        <authorList>
            <person name="Schoch T."/>
            <person name="Reich S.J."/>
            <person name="Stoeferle S."/>
            <person name="Flaiz M."/>
            <person name="Kazda M."/>
            <person name="Riedel C.U."/>
            <person name="Duerre P."/>
        </authorList>
    </citation>
    <scope>NUCLEOTIDE SEQUENCE</scope>
    <source>
        <strain evidence="3">TS8</strain>
    </source>
</reference>
<dbReference type="SUPFAM" id="SSF47175">
    <property type="entry name" value="Cytochromes"/>
    <property type="match status" value="1"/>
</dbReference>
<dbReference type="RefSeq" id="WP_268075699.1">
    <property type="nucleotide sequence ID" value="NZ_CP109965.1"/>
</dbReference>
<evidence type="ECO:0000313" key="4">
    <source>
        <dbReference type="Proteomes" id="UP001163726"/>
    </source>
</evidence>
<organism evidence="3 4">
    <name type="scientific">Catenovulum adriaticum</name>
    <dbReference type="NCBI Taxonomy" id="2984846"/>
    <lineage>
        <taxon>Bacteria</taxon>
        <taxon>Pseudomonadati</taxon>
        <taxon>Pseudomonadota</taxon>
        <taxon>Gammaproteobacteria</taxon>
        <taxon>Alteromonadales</taxon>
        <taxon>Alteromonadaceae</taxon>
        <taxon>Catenovulum</taxon>
    </lineage>
</organism>
<evidence type="ECO:0000313" key="3">
    <source>
        <dbReference type="EMBL" id="WAJ71222.1"/>
    </source>
</evidence>
<dbReference type="Proteomes" id="UP001163726">
    <property type="component" value="Chromosome"/>
</dbReference>
<keyword evidence="4" id="KW-1185">Reference proteome</keyword>
<accession>A0ABY7APM2</accession>
<dbReference type="InterPro" id="IPR009155">
    <property type="entry name" value="Cyt_b562"/>
</dbReference>
<evidence type="ECO:0000256" key="2">
    <source>
        <dbReference type="ARBA" id="ARBA00022729"/>
    </source>
</evidence>
<dbReference type="InterPro" id="IPR010980">
    <property type="entry name" value="Cyt_c/b562"/>
</dbReference>
<proteinExistence type="inferred from homology"/>
<name>A0ABY7APM2_9ALTE</name>
<keyword evidence="2" id="KW-0732">Signal</keyword>
<dbReference type="EMBL" id="CP109965">
    <property type="protein sequence ID" value="WAJ71222.1"/>
    <property type="molecule type" value="Genomic_DNA"/>
</dbReference>
<dbReference type="PROSITE" id="PS51257">
    <property type="entry name" value="PROKAR_LIPOPROTEIN"/>
    <property type="match status" value="1"/>
</dbReference>
<sequence>MKKILLASLLSATFLAGCSQPDPLHDAMESMGNNFKALKKAESIDEKKNILKQFKQQLDVAKMQKIRPEDQETFDEGMEKLVNQVNLVIAQVEAGQVENLQMQLKKLGEIRKEYHELLEVK</sequence>